<keyword evidence="1" id="KW-0175">Coiled coil</keyword>
<reference evidence="4 5" key="1">
    <citation type="submission" date="2024-06" db="EMBL/GenBank/DDBJ databases">
        <authorList>
            <person name="Tuo L."/>
        </authorList>
    </citation>
    <scope>NUCLEOTIDE SEQUENCE [LARGE SCALE GENOMIC DNA]</scope>
    <source>
        <strain evidence="4 5">ZMM04-5</strain>
    </source>
</reference>
<accession>A0ABV3R699</accession>
<dbReference type="Gene3D" id="1.25.40.10">
    <property type="entry name" value="Tetratricopeptide repeat domain"/>
    <property type="match status" value="1"/>
</dbReference>
<feature type="compositionally biased region" description="Basic and acidic residues" evidence="2">
    <location>
        <begin position="35"/>
        <end position="56"/>
    </location>
</feature>
<comment type="caution">
    <text evidence="4">The sequence shown here is derived from an EMBL/GenBank/DDBJ whole genome shotgun (WGS) entry which is preliminary data.</text>
</comment>
<dbReference type="InterPro" id="IPR050767">
    <property type="entry name" value="Sel1_AlgK"/>
</dbReference>
<name>A0ABV3R699_9HYPH</name>
<evidence type="ECO:0000256" key="1">
    <source>
        <dbReference type="SAM" id="Coils"/>
    </source>
</evidence>
<dbReference type="EMBL" id="JBFOCI010000010">
    <property type="protein sequence ID" value="MEW9808706.1"/>
    <property type="molecule type" value="Genomic_DNA"/>
</dbReference>
<organism evidence="4 5">
    <name type="scientific">Mesorhizobium marinum</name>
    <dbReference type="NCBI Taxonomy" id="3228790"/>
    <lineage>
        <taxon>Bacteria</taxon>
        <taxon>Pseudomonadati</taxon>
        <taxon>Pseudomonadota</taxon>
        <taxon>Alphaproteobacteria</taxon>
        <taxon>Hyphomicrobiales</taxon>
        <taxon>Phyllobacteriaceae</taxon>
        <taxon>Mesorhizobium</taxon>
    </lineage>
</organism>
<dbReference type="SMART" id="SM00671">
    <property type="entry name" value="SEL1"/>
    <property type="match status" value="4"/>
</dbReference>
<dbReference type="InterPro" id="IPR036365">
    <property type="entry name" value="PGBD-like_sf"/>
</dbReference>
<dbReference type="InterPro" id="IPR006597">
    <property type="entry name" value="Sel1-like"/>
</dbReference>
<gene>
    <name evidence="4" type="ORF">ABUE31_22170</name>
</gene>
<feature type="region of interest" description="Disordered" evidence="2">
    <location>
        <begin position="646"/>
        <end position="665"/>
    </location>
</feature>
<dbReference type="PANTHER" id="PTHR11102">
    <property type="entry name" value="SEL-1-LIKE PROTEIN"/>
    <property type="match status" value="1"/>
</dbReference>
<evidence type="ECO:0000259" key="3">
    <source>
        <dbReference type="Pfam" id="PF01471"/>
    </source>
</evidence>
<protein>
    <submittedName>
        <fullName evidence="4">Peptidoglycan-binding protein</fullName>
    </submittedName>
</protein>
<dbReference type="Pfam" id="PF01471">
    <property type="entry name" value="PG_binding_1"/>
    <property type="match status" value="1"/>
</dbReference>
<dbReference type="Pfam" id="PF08238">
    <property type="entry name" value="Sel1"/>
    <property type="match status" value="4"/>
</dbReference>
<feature type="region of interest" description="Disordered" evidence="2">
    <location>
        <begin position="1144"/>
        <end position="1164"/>
    </location>
</feature>
<feature type="coiled-coil region" evidence="1">
    <location>
        <begin position="414"/>
        <end position="441"/>
    </location>
</feature>
<dbReference type="SUPFAM" id="SSF81901">
    <property type="entry name" value="HCP-like"/>
    <property type="match status" value="1"/>
</dbReference>
<dbReference type="SUPFAM" id="SSF47090">
    <property type="entry name" value="PGBD-like"/>
    <property type="match status" value="1"/>
</dbReference>
<feature type="region of interest" description="Disordered" evidence="2">
    <location>
        <begin position="35"/>
        <end position="82"/>
    </location>
</feature>
<evidence type="ECO:0000313" key="5">
    <source>
        <dbReference type="Proteomes" id="UP001556196"/>
    </source>
</evidence>
<feature type="region of interest" description="Disordered" evidence="2">
    <location>
        <begin position="675"/>
        <end position="697"/>
    </location>
</feature>
<evidence type="ECO:0000256" key="2">
    <source>
        <dbReference type="SAM" id="MobiDB-lite"/>
    </source>
</evidence>
<dbReference type="RefSeq" id="WP_367725950.1">
    <property type="nucleotide sequence ID" value="NZ_JBFOCI010000010.1"/>
</dbReference>
<dbReference type="Gene3D" id="1.10.101.10">
    <property type="entry name" value="PGBD-like superfamily/PGBD"/>
    <property type="match status" value="1"/>
</dbReference>
<evidence type="ECO:0000313" key="4">
    <source>
        <dbReference type="EMBL" id="MEW9808706.1"/>
    </source>
</evidence>
<feature type="domain" description="Peptidoglycan binding-like" evidence="3">
    <location>
        <begin position="1174"/>
        <end position="1227"/>
    </location>
</feature>
<dbReference type="InterPro" id="IPR002477">
    <property type="entry name" value="Peptidoglycan-bd-like"/>
</dbReference>
<dbReference type="InterPro" id="IPR011990">
    <property type="entry name" value="TPR-like_helical_dom_sf"/>
</dbReference>
<proteinExistence type="predicted"/>
<dbReference type="Proteomes" id="UP001556196">
    <property type="component" value="Unassembled WGS sequence"/>
</dbReference>
<feature type="region of interest" description="Disordered" evidence="2">
    <location>
        <begin position="729"/>
        <end position="756"/>
    </location>
</feature>
<sequence>MSSKRSYLDAVNAGRQRRSYASLEQLNRSLETLEQRLERNREETSGHGFESHRRAAYEAPQGAPSRARPQDYRGWPDQTDRQPYQSIASDIERMRREEVGVAAFGKIAGELKGLREELRHQMASSMRREFDDLRKDFQHVNAHGGNAAGKLAQDIERISSAVQALGERGDDRSINMLRTEIEQVKAALHTVAREETVLSVDRRWDDIGRRLDDFENRLAGGGGQPAPSAEIAALTDRIEKIGRAVGELPDSLPLRALEDKVRTLAAALDHFIERQDGRASQTFGQIEERLDEISRAIVAATVASQHQHIDPEPFERIEGRISALAKQIDEVAEDRAGSEMMQHLQALSRRVDELAARSSLPDEAVERLAYQISIIADKVDHTPAMPEVGEIFAGIEQRFDVLSSLFERRQDDALEQGNMLFRELERRLNEVAERIDQRQAQPALDSGLIMKAIDQRFSELAATLGAGRSDGVGDDVIRGLESRLESLSRQIDQSASQFAGIDPDLVRSLEAQVSGLSEHLARPTAPLPEFVDFSPRLREIEKSIAESRDSVLEAARTAAETAARSLAGAQPEAGAVSGLTEELKALEELTRRSDERNSKTFEAIHDTLLKIVDRMGSLERDAAGPVGKLEVKDTPSIDADDIFADADLDSDAGPAPAQRATVERTPAQAAAAAAMAAVSDDNKSDDPGQAPGNKRSLLGGLFRSRKAAKEPQLAGSSVNEAPAAVAPTVDLDTPLDPKFANRPLEPGSGAPDLSAIMKRVRDERSPTARAGEGDAGKSDFIAAARRAAQAAAAEADVKKRKSDVGSPVKALRLGDILKSRRKQVLMVSTALLTALAGLQLGKTLMNDNGESVPVVAAQFDPVPVAATQAAASPTDDPVAARMAGALDDMSLAGQDDDAGTDIEDFDAIDAPQAADMPATAMHDIKVAAIAPVQPIADAAALEPLPSVSIDVPADAGPLPLREAAAAGDARALFEIATRYAEGRGAKPDMAAAAEWYEKSAELGFAPAQYRIGNMYEKGTGVERDLGKARGWYLKAAESGNASAMHNLAVLYAMGAEGQSDNDAAARWFVNAAELGVKDSQFNLGILSAKGVGMKQSLEESYKWFALVAKTGDKDAANKRDEIANALRPEQLERARATAELWKPRPLDPEANTTDVPAEWQESNEKTASIDMPKAIMTVQQILNKSGYQAGNADGVMGDKTRTAIAQFQMDNGMQATGEIDEKLVRVLLARK</sequence>
<dbReference type="PANTHER" id="PTHR11102:SF160">
    <property type="entry name" value="ERAD-ASSOCIATED E3 UBIQUITIN-PROTEIN LIGASE COMPONENT HRD3"/>
    <property type="match status" value="1"/>
</dbReference>
<dbReference type="InterPro" id="IPR036366">
    <property type="entry name" value="PGBDSf"/>
</dbReference>
<keyword evidence="5" id="KW-1185">Reference proteome</keyword>